<dbReference type="InterPro" id="IPR012902">
    <property type="entry name" value="N_methyl_site"/>
</dbReference>
<keyword evidence="4" id="KW-1185">Reference proteome</keyword>
<evidence type="ECO:0000313" key="3">
    <source>
        <dbReference type="EMBL" id="TQV72037.1"/>
    </source>
</evidence>
<dbReference type="OrthoDB" id="9788802at2"/>
<evidence type="ECO:0000256" key="1">
    <source>
        <dbReference type="SAM" id="Phobius"/>
    </source>
</evidence>
<dbReference type="Pfam" id="PF07963">
    <property type="entry name" value="N_methyl"/>
    <property type="match status" value="1"/>
</dbReference>
<dbReference type="EMBL" id="VIKR01000005">
    <property type="protein sequence ID" value="TQV71984.1"/>
    <property type="molecule type" value="Genomic_DNA"/>
</dbReference>
<reference evidence="3 4" key="1">
    <citation type="submission" date="2019-06" db="EMBL/GenBank/DDBJ databases">
        <title>Draft genome of Aliikangiella marina GYP-15.</title>
        <authorList>
            <person name="Wang G."/>
        </authorList>
    </citation>
    <scope>NUCLEOTIDE SEQUENCE [LARGE SCALE GENOMIC DNA]</scope>
    <source>
        <strain evidence="3 4">GYP-15</strain>
    </source>
</reference>
<dbReference type="RefSeq" id="WP_142943364.1">
    <property type="nucleotide sequence ID" value="NZ_VIKR01000005.1"/>
</dbReference>
<evidence type="ECO:0000313" key="2">
    <source>
        <dbReference type="EMBL" id="TQV71984.1"/>
    </source>
</evidence>
<protein>
    <submittedName>
        <fullName evidence="3">Type II secretion system protein</fullName>
    </submittedName>
</protein>
<comment type="caution">
    <text evidence="3">The sequence shown here is derived from an EMBL/GenBank/DDBJ whole genome shotgun (WGS) entry which is preliminary data.</text>
</comment>
<keyword evidence="1" id="KW-0472">Membrane</keyword>
<sequence>MRWAKQQAFSLLELIIVITITAILAISLTSLTEYSITGYIDAKDRNQLSQSAKWTTERIAREAREALPQSIRVNVNAGVHCVEFMNIVNGSTYLNLPSNGAITSFNAVEFDINFSAGLIVAIMPINPTDIYSVAGTLGDVASIVDLGNQSQINLTGPTTFSRRSPQDRFYLLTTPISFCLDDTNGQLTRYSGYPIALAQPTPPAAGNSELIAENYRANGTVFNYQAGTLSRAGLLQINFQMQNRNRNLAGNEEAFDVFHEVHIRNVP</sequence>
<name>A0A545T482_9GAMM</name>
<dbReference type="EMBL" id="VIKR01000005">
    <property type="protein sequence ID" value="TQV72037.1"/>
    <property type="molecule type" value="Genomic_DNA"/>
</dbReference>
<proteinExistence type="predicted"/>
<feature type="transmembrane region" description="Helical" evidence="1">
    <location>
        <begin position="12"/>
        <end position="31"/>
    </location>
</feature>
<dbReference type="AlphaFoldDB" id="A0A545T482"/>
<dbReference type="NCBIfam" id="TIGR02532">
    <property type="entry name" value="IV_pilin_GFxxxE"/>
    <property type="match status" value="1"/>
</dbReference>
<organism evidence="3 4">
    <name type="scientific">Aliikangiella marina</name>
    <dbReference type="NCBI Taxonomy" id="1712262"/>
    <lineage>
        <taxon>Bacteria</taxon>
        <taxon>Pseudomonadati</taxon>
        <taxon>Pseudomonadota</taxon>
        <taxon>Gammaproteobacteria</taxon>
        <taxon>Oceanospirillales</taxon>
        <taxon>Pleioneaceae</taxon>
        <taxon>Aliikangiella</taxon>
    </lineage>
</organism>
<keyword evidence="1" id="KW-0812">Transmembrane</keyword>
<accession>A0A545T482</accession>
<keyword evidence="1" id="KW-1133">Transmembrane helix</keyword>
<dbReference type="Proteomes" id="UP000317839">
    <property type="component" value="Unassembled WGS sequence"/>
</dbReference>
<evidence type="ECO:0000313" key="4">
    <source>
        <dbReference type="Proteomes" id="UP000317839"/>
    </source>
</evidence>
<gene>
    <name evidence="2" type="ORF">FLL45_17315</name>
    <name evidence="3" type="ORF">FLL45_17595</name>
</gene>